<sequence length="65" mass="6656">MPGPAVSAPCQQLHPAPSPACRDSASPGATGDLDPWDSSSWCLSSNLRAGDRAVIQTKAMTSCCP</sequence>
<evidence type="ECO:0000313" key="2">
    <source>
        <dbReference type="EMBL" id="KAK2093077.1"/>
    </source>
</evidence>
<name>A0ABQ9U7P2_SAGOE</name>
<gene>
    <name evidence="2" type="ORF">P7K49_029606</name>
</gene>
<protein>
    <submittedName>
        <fullName evidence="2">Uncharacterized protein</fullName>
    </submittedName>
</protein>
<comment type="caution">
    <text evidence="2">The sequence shown here is derived from an EMBL/GenBank/DDBJ whole genome shotgun (WGS) entry which is preliminary data.</text>
</comment>
<dbReference type="Proteomes" id="UP001266305">
    <property type="component" value="Unassembled WGS sequence"/>
</dbReference>
<feature type="region of interest" description="Disordered" evidence="1">
    <location>
        <begin position="1"/>
        <end position="32"/>
    </location>
</feature>
<keyword evidence="3" id="KW-1185">Reference proteome</keyword>
<reference evidence="2 3" key="1">
    <citation type="submission" date="2023-05" db="EMBL/GenBank/DDBJ databases">
        <title>B98-5 Cell Line De Novo Hybrid Assembly: An Optical Mapping Approach.</title>
        <authorList>
            <person name="Kananen K."/>
            <person name="Auerbach J.A."/>
            <person name="Kautto E."/>
            <person name="Blachly J.S."/>
        </authorList>
    </citation>
    <scope>NUCLEOTIDE SEQUENCE [LARGE SCALE GENOMIC DNA]</scope>
    <source>
        <strain evidence="2">B95-8</strain>
        <tissue evidence="2">Cell line</tissue>
    </source>
</reference>
<feature type="non-terminal residue" evidence="2">
    <location>
        <position position="65"/>
    </location>
</feature>
<evidence type="ECO:0000256" key="1">
    <source>
        <dbReference type="SAM" id="MobiDB-lite"/>
    </source>
</evidence>
<accession>A0ABQ9U7P2</accession>
<evidence type="ECO:0000313" key="3">
    <source>
        <dbReference type="Proteomes" id="UP001266305"/>
    </source>
</evidence>
<dbReference type="EMBL" id="JASSZA010000015">
    <property type="protein sequence ID" value="KAK2093077.1"/>
    <property type="molecule type" value="Genomic_DNA"/>
</dbReference>
<proteinExistence type="predicted"/>
<organism evidence="2 3">
    <name type="scientific">Saguinus oedipus</name>
    <name type="common">Cotton-top tamarin</name>
    <name type="synonym">Oedipomidas oedipus</name>
    <dbReference type="NCBI Taxonomy" id="9490"/>
    <lineage>
        <taxon>Eukaryota</taxon>
        <taxon>Metazoa</taxon>
        <taxon>Chordata</taxon>
        <taxon>Craniata</taxon>
        <taxon>Vertebrata</taxon>
        <taxon>Euteleostomi</taxon>
        <taxon>Mammalia</taxon>
        <taxon>Eutheria</taxon>
        <taxon>Euarchontoglires</taxon>
        <taxon>Primates</taxon>
        <taxon>Haplorrhini</taxon>
        <taxon>Platyrrhini</taxon>
        <taxon>Cebidae</taxon>
        <taxon>Callitrichinae</taxon>
        <taxon>Saguinus</taxon>
    </lineage>
</organism>